<feature type="signal peptide" evidence="1">
    <location>
        <begin position="1"/>
        <end position="15"/>
    </location>
</feature>
<evidence type="ECO:0000256" key="1">
    <source>
        <dbReference type="SAM" id="SignalP"/>
    </source>
</evidence>
<protein>
    <submittedName>
        <fullName evidence="2">Uncharacterized protein</fullName>
    </submittedName>
</protein>
<feature type="chain" id="PRO_5012226938" evidence="1">
    <location>
        <begin position="16"/>
        <end position="51"/>
    </location>
</feature>
<accession>A0A0L8IDN5</accession>
<sequence length="51" mass="6007">MYLCVCVCLLVLVLKFLINREGWFVTLEINQNQPANYVSMCTHTYFCIQKC</sequence>
<organism evidence="2">
    <name type="scientific">Octopus bimaculoides</name>
    <name type="common">California two-spotted octopus</name>
    <dbReference type="NCBI Taxonomy" id="37653"/>
    <lineage>
        <taxon>Eukaryota</taxon>
        <taxon>Metazoa</taxon>
        <taxon>Spiralia</taxon>
        <taxon>Lophotrochozoa</taxon>
        <taxon>Mollusca</taxon>
        <taxon>Cephalopoda</taxon>
        <taxon>Coleoidea</taxon>
        <taxon>Octopodiformes</taxon>
        <taxon>Octopoda</taxon>
        <taxon>Incirrata</taxon>
        <taxon>Octopodidae</taxon>
        <taxon>Octopus</taxon>
    </lineage>
</organism>
<name>A0A0L8IDN5_OCTBM</name>
<proteinExistence type="predicted"/>
<evidence type="ECO:0000313" key="2">
    <source>
        <dbReference type="EMBL" id="KOF99529.1"/>
    </source>
</evidence>
<reference evidence="2" key="1">
    <citation type="submission" date="2015-07" db="EMBL/GenBank/DDBJ databases">
        <title>MeaNS - Measles Nucleotide Surveillance Program.</title>
        <authorList>
            <person name="Tran T."/>
            <person name="Druce J."/>
        </authorList>
    </citation>
    <scope>NUCLEOTIDE SEQUENCE</scope>
    <source>
        <strain evidence="2">UCB-OBI-ISO-001</strain>
        <tissue evidence="2">Gonad</tissue>
    </source>
</reference>
<dbReference type="EMBL" id="KQ415942">
    <property type="protein sequence ID" value="KOF99529.1"/>
    <property type="molecule type" value="Genomic_DNA"/>
</dbReference>
<keyword evidence="1" id="KW-0732">Signal</keyword>
<dbReference type="AlphaFoldDB" id="A0A0L8IDN5"/>
<gene>
    <name evidence="2" type="ORF">OCBIM_22015340mg</name>
</gene>